<evidence type="ECO:0000313" key="7">
    <source>
        <dbReference type="Proteomes" id="UP000319818"/>
    </source>
</evidence>
<dbReference type="GO" id="GO:0004497">
    <property type="term" value="F:monooxygenase activity"/>
    <property type="evidence" value="ECO:0007669"/>
    <property type="project" value="UniProtKB-KW"/>
</dbReference>
<dbReference type="InterPro" id="IPR036188">
    <property type="entry name" value="FAD/NAD-bd_sf"/>
</dbReference>
<dbReference type="InterPro" id="IPR002938">
    <property type="entry name" value="FAD-bd"/>
</dbReference>
<dbReference type="PRINTS" id="PR00420">
    <property type="entry name" value="RNGMNOXGNASE"/>
</dbReference>
<dbReference type="Proteomes" id="UP000319818">
    <property type="component" value="Unassembled WGS sequence"/>
</dbReference>
<accession>A0A543FYC1</accession>
<proteinExistence type="predicted"/>
<dbReference type="AlphaFoldDB" id="A0A543FYC1"/>
<dbReference type="OrthoDB" id="3322136at2"/>
<gene>
    <name evidence="6" type="ORF">FB388_6073</name>
</gene>
<keyword evidence="7" id="KW-1185">Reference proteome</keyword>
<protein>
    <submittedName>
        <fullName evidence="6">2-polyprenyl-6-methoxyphenol hydroxylase-like FAD-dependent oxidoreductase</fullName>
    </submittedName>
</protein>
<evidence type="ECO:0000256" key="1">
    <source>
        <dbReference type="ARBA" id="ARBA00022630"/>
    </source>
</evidence>
<name>A0A543FYC1_9PSEU</name>
<dbReference type="EMBL" id="VFPH01000002">
    <property type="protein sequence ID" value="TQM38828.1"/>
    <property type="molecule type" value="Genomic_DNA"/>
</dbReference>
<evidence type="ECO:0000256" key="4">
    <source>
        <dbReference type="ARBA" id="ARBA00023033"/>
    </source>
</evidence>
<dbReference type="SUPFAM" id="SSF51905">
    <property type="entry name" value="FAD/NAD(P)-binding domain"/>
    <property type="match status" value="1"/>
</dbReference>
<dbReference type="PANTHER" id="PTHR47178">
    <property type="entry name" value="MONOOXYGENASE, FAD-BINDING"/>
    <property type="match status" value="1"/>
</dbReference>
<keyword evidence="3" id="KW-0560">Oxidoreductase</keyword>
<evidence type="ECO:0000313" key="6">
    <source>
        <dbReference type="EMBL" id="TQM38828.1"/>
    </source>
</evidence>
<evidence type="ECO:0000256" key="3">
    <source>
        <dbReference type="ARBA" id="ARBA00023002"/>
    </source>
</evidence>
<dbReference type="Pfam" id="PF01494">
    <property type="entry name" value="FAD_binding_3"/>
    <property type="match status" value="1"/>
</dbReference>
<dbReference type="RefSeq" id="WP_142105449.1">
    <property type="nucleotide sequence ID" value="NZ_VFPH01000002.1"/>
</dbReference>
<dbReference type="Gene3D" id="3.50.50.60">
    <property type="entry name" value="FAD/NAD(P)-binding domain"/>
    <property type="match status" value="1"/>
</dbReference>
<keyword evidence="1" id="KW-0285">Flavoprotein</keyword>
<dbReference type="GO" id="GO:0071949">
    <property type="term" value="F:FAD binding"/>
    <property type="evidence" value="ECO:0007669"/>
    <property type="project" value="InterPro"/>
</dbReference>
<keyword evidence="4" id="KW-0503">Monooxygenase</keyword>
<feature type="domain" description="FAD-binding" evidence="5">
    <location>
        <begin position="297"/>
        <end position="365"/>
    </location>
</feature>
<evidence type="ECO:0000256" key="2">
    <source>
        <dbReference type="ARBA" id="ARBA00022827"/>
    </source>
</evidence>
<organism evidence="6 7">
    <name type="scientific">Pseudonocardia cypriaca</name>
    <dbReference type="NCBI Taxonomy" id="882449"/>
    <lineage>
        <taxon>Bacteria</taxon>
        <taxon>Bacillati</taxon>
        <taxon>Actinomycetota</taxon>
        <taxon>Actinomycetes</taxon>
        <taxon>Pseudonocardiales</taxon>
        <taxon>Pseudonocardiaceae</taxon>
        <taxon>Pseudonocardia</taxon>
    </lineage>
</organism>
<sequence length="425" mass="44581">MRVLIIGGGIGGLALAQGLRGSGVDVAVHERDHGVGSRWEGYRIHINPAGARALHALLPPDGWQEFLATAGPGGDFGFLTEQLDELVVVEESIMYPGATDPAENHYAADRATLRRVLTSGLDDVVRLGSEFVGYELLPDGRAEARFADGSTAVADVLVGADGASSRVRAQLLPHATPADARVVGIAHKVWLDGATRAELGRLAEGMNAVQLDAPVFLFTSVFEPPAATGQRPYLLCALVTRPELLPPDVAELDRNALRAVVDVLVAGWDPRLRRALASSDPASRSAVAFSAAPPVPTWGSGPVTVLGDAIHVMPPIGGLGGNTALRDAHLLGRLLPAADRGERPLLDAVAEYEAEMRDYGTAAVRYALEQSEQLLSSGAVATTAARTFFRLCAAVGPLRRRAFAKGWAAPAAARAWEHGVAPAAA</sequence>
<evidence type="ECO:0000259" key="5">
    <source>
        <dbReference type="Pfam" id="PF01494"/>
    </source>
</evidence>
<comment type="caution">
    <text evidence="6">The sequence shown here is derived from an EMBL/GenBank/DDBJ whole genome shotgun (WGS) entry which is preliminary data.</text>
</comment>
<dbReference type="Pfam" id="PF13450">
    <property type="entry name" value="NAD_binding_8"/>
    <property type="match status" value="1"/>
</dbReference>
<dbReference type="PANTHER" id="PTHR47178:SF5">
    <property type="entry name" value="FAD-BINDING DOMAIN-CONTAINING PROTEIN"/>
    <property type="match status" value="1"/>
</dbReference>
<keyword evidence="2" id="KW-0274">FAD</keyword>
<reference evidence="6 7" key="1">
    <citation type="submission" date="2019-06" db="EMBL/GenBank/DDBJ databases">
        <title>Sequencing the genomes of 1000 actinobacteria strains.</title>
        <authorList>
            <person name="Klenk H.-P."/>
        </authorList>
    </citation>
    <scope>NUCLEOTIDE SEQUENCE [LARGE SCALE GENOMIC DNA]</scope>
    <source>
        <strain evidence="6 7">DSM 45511</strain>
    </source>
</reference>